<dbReference type="SUPFAM" id="SSF52218">
    <property type="entry name" value="Flavoproteins"/>
    <property type="match status" value="1"/>
</dbReference>
<comment type="caution">
    <text evidence="1">The sequence shown here is derived from an EMBL/GenBank/DDBJ whole genome shotgun (WGS) entry which is preliminary data.</text>
</comment>
<gene>
    <name evidence="1" type="ORF">ACERZ8_15030</name>
</gene>
<proteinExistence type="predicted"/>
<dbReference type="Gene3D" id="3.40.50.360">
    <property type="match status" value="1"/>
</dbReference>
<dbReference type="Proteomes" id="UP001627408">
    <property type="component" value="Unassembled WGS sequence"/>
</dbReference>
<accession>A0ABW8UYY6</accession>
<protein>
    <submittedName>
        <fullName evidence="1">Flavodoxin family protein</fullName>
    </submittedName>
</protein>
<keyword evidence="2" id="KW-1185">Reference proteome</keyword>
<dbReference type="InterPro" id="IPR029039">
    <property type="entry name" value="Flavoprotein-like_sf"/>
</dbReference>
<evidence type="ECO:0000313" key="1">
    <source>
        <dbReference type="EMBL" id="MFL4471131.1"/>
    </source>
</evidence>
<organism evidence="1 2">
    <name type="scientific">Tateyamaria armeniaca</name>
    <dbReference type="NCBI Taxonomy" id="2518930"/>
    <lineage>
        <taxon>Bacteria</taxon>
        <taxon>Pseudomonadati</taxon>
        <taxon>Pseudomonadota</taxon>
        <taxon>Alphaproteobacteria</taxon>
        <taxon>Rhodobacterales</taxon>
        <taxon>Roseobacteraceae</taxon>
        <taxon>Tateyamaria</taxon>
    </lineage>
</organism>
<dbReference type="RefSeq" id="WP_407592963.1">
    <property type="nucleotide sequence ID" value="NZ_JBHDIY010000002.1"/>
</dbReference>
<name>A0ABW8UYY6_9RHOB</name>
<dbReference type="EMBL" id="JBHDIY010000002">
    <property type="protein sequence ID" value="MFL4471131.1"/>
    <property type="molecule type" value="Genomic_DNA"/>
</dbReference>
<reference evidence="1 2" key="1">
    <citation type="submission" date="2024-08" db="EMBL/GenBank/DDBJ databases">
        <title>Tateyamaria sp. nov., isolated from marine algae.</title>
        <authorList>
            <person name="Choi B.J."/>
            <person name="Kim J.M."/>
            <person name="Lee J.K."/>
            <person name="Choi D.G."/>
            <person name="Bayburt H."/>
            <person name="Baek J.H."/>
            <person name="Han D.M."/>
            <person name="Jeon C.O."/>
        </authorList>
    </citation>
    <scope>NUCLEOTIDE SEQUENCE [LARGE SCALE GENOMIC DNA]</scope>
    <source>
        <strain evidence="1 2">KMU-156</strain>
    </source>
</reference>
<evidence type="ECO:0000313" key="2">
    <source>
        <dbReference type="Proteomes" id="UP001627408"/>
    </source>
</evidence>
<sequence>MEVKTSRTGIVFYSRSGHSKRLAERLREVLDGELQEIQAPAYSRPIWGFARAGFDSLRQRDMPGSHPLPEVAGYDRLILCGPVWTSYPATPLRTYLRAGLPLPQTVGLFLTSADHSPAQKAFDVAEKDLGRSFTAVQSLSNADEGTGKEDDAIAAFVSDLERAELMAQSN</sequence>